<dbReference type="CDD" id="cd08276">
    <property type="entry name" value="MDR7"/>
    <property type="match status" value="1"/>
</dbReference>
<dbReference type="InterPro" id="IPR020843">
    <property type="entry name" value="ER"/>
</dbReference>
<dbReference type="OrthoDB" id="3509362at2759"/>
<dbReference type="SUPFAM" id="SSF50129">
    <property type="entry name" value="GroES-like"/>
    <property type="match status" value="1"/>
</dbReference>
<dbReference type="Pfam" id="PF08240">
    <property type="entry name" value="ADH_N"/>
    <property type="match status" value="1"/>
</dbReference>
<dbReference type="SMART" id="SM00829">
    <property type="entry name" value="PKS_ER"/>
    <property type="match status" value="1"/>
</dbReference>
<reference evidence="2 3" key="1">
    <citation type="journal article" date="2017" name="Biotechnol. Biofuels">
        <title>Differential beta-glucosidase expression as a function of carbon source availability in Talaromyces amestolkiae: a genomic and proteomic approach.</title>
        <authorList>
            <person name="de Eugenio L.I."/>
            <person name="Mendez-Liter J.A."/>
            <person name="Nieto-Dominguez M."/>
            <person name="Alonso L."/>
            <person name="Gil-Munoz J."/>
            <person name="Barriuso J."/>
            <person name="Prieto A."/>
            <person name="Martinez M.J."/>
        </authorList>
    </citation>
    <scope>NUCLEOTIDE SEQUENCE [LARGE SCALE GENOMIC DNA]</scope>
    <source>
        <strain evidence="2 3">CIB</strain>
    </source>
</reference>
<dbReference type="InterPro" id="IPR052711">
    <property type="entry name" value="Zinc_ADH-like"/>
</dbReference>
<dbReference type="InterPro" id="IPR013154">
    <property type="entry name" value="ADH-like_N"/>
</dbReference>
<proteinExistence type="predicted"/>
<dbReference type="GeneID" id="63791336"/>
<dbReference type="InterPro" id="IPR011032">
    <property type="entry name" value="GroES-like_sf"/>
</dbReference>
<accession>A0A364KRD4</accession>
<dbReference type="Gene3D" id="3.90.180.10">
    <property type="entry name" value="Medium-chain alcohol dehydrogenases, catalytic domain"/>
    <property type="match status" value="1"/>
</dbReference>
<sequence>MATGTMKQWVLHGKRGIDSLILEETPIPQPGENEVLVKLHAVSLNYRDLMIANVSTTYLAPTFERLDVLTYNAKGVYYWKQSDSVVPVSDGAGQVISIGAKVKRFTPGQRVMPTFFQGYISGNLTEEHMNSALGALPDGVLREYAVFNEDSLVRIPPSLSYEEASTLPCAGLTAWNCLYGSRSLRPGDTVLTQGTGGVSTFALQFAIAAGAETIATTGSAEKELRLKQLGVQHVINYREDPEWGTTAKLLSLDQKGANYVVEIGGPGTLHQSSRAAAVGGEVAIVGMLSVTNGNGKEIAPWNPHAAAHSTRRIAVGSRLQFDEMNRAIEVNKIRPVIDQVFDFKEAAEAFRYVWDGKHSGKVVIKIAEDGEIDKTNTYIMLRPRALTLVTVREELVDLVTRCALSLDVDDREPFLSVWTISDPNSVDATVAGVTTKGVDKLCRTYFNLVGPMDTHQSIASIRVDIHDGGKTAQITCTTLASISVLVML</sequence>
<dbReference type="SUPFAM" id="SSF51735">
    <property type="entry name" value="NAD(P)-binding Rossmann-fold domains"/>
    <property type="match status" value="1"/>
</dbReference>
<dbReference type="STRING" id="1196081.A0A364KRD4"/>
<feature type="domain" description="Enoyl reductase (ER)" evidence="1">
    <location>
        <begin position="15"/>
        <end position="364"/>
    </location>
</feature>
<dbReference type="GO" id="GO:0016491">
    <property type="term" value="F:oxidoreductase activity"/>
    <property type="evidence" value="ECO:0007669"/>
    <property type="project" value="InterPro"/>
</dbReference>
<dbReference type="Pfam" id="PF00107">
    <property type="entry name" value="ADH_zinc_N"/>
    <property type="match status" value="1"/>
</dbReference>
<evidence type="ECO:0000313" key="2">
    <source>
        <dbReference type="EMBL" id="RAO66107.1"/>
    </source>
</evidence>
<evidence type="ECO:0000259" key="1">
    <source>
        <dbReference type="SMART" id="SM00829"/>
    </source>
</evidence>
<comment type="caution">
    <text evidence="2">The sequence shown here is derived from an EMBL/GenBank/DDBJ whole genome shotgun (WGS) entry which is preliminary data.</text>
</comment>
<dbReference type="PANTHER" id="PTHR45033:SF2">
    <property type="entry name" value="ZINC-TYPE ALCOHOL DEHYDROGENASE-LIKE PROTEIN C1773.06C"/>
    <property type="match status" value="1"/>
</dbReference>
<dbReference type="PANTHER" id="PTHR45033">
    <property type="match status" value="1"/>
</dbReference>
<organism evidence="2 3">
    <name type="scientific">Talaromyces amestolkiae</name>
    <dbReference type="NCBI Taxonomy" id="1196081"/>
    <lineage>
        <taxon>Eukaryota</taxon>
        <taxon>Fungi</taxon>
        <taxon>Dikarya</taxon>
        <taxon>Ascomycota</taxon>
        <taxon>Pezizomycotina</taxon>
        <taxon>Eurotiomycetes</taxon>
        <taxon>Eurotiomycetidae</taxon>
        <taxon>Eurotiales</taxon>
        <taxon>Trichocomaceae</taxon>
        <taxon>Talaromyces</taxon>
        <taxon>Talaromyces sect. Talaromyces</taxon>
    </lineage>
</organism>
<dbReference type="InterPro" id="IPR036291">
    <property type="entry name" value="NAD(P)-bd_dom_sf"/>
</dbReference>
<dbReference type="InterPro" id="IPR013149">
    <property type="entry name" value="ADH-like_C"/>
</dbReference>
<dbReference type="Proteomes" id="UP000249363">
    <property type="component" value="Unassembled WGS sequence"/>
</dbReference>
<dbReference type="EMBL" id="MIKG01000003">
    <property type="protein sequence ID" value="RAO66107.1"/>
    <property type="molecule type" value="Genomic_DNA"/>
</dbReference>
<dbReference type="RefSeq" id="XP_040730624.1">
    <property type="nucleotide sequence ID" value="XM_040874230.1"/>
</dbReference>
<dbReference type="AlphaFoldDB" id="A0A364KRD4"/>
<evidence type="ECO:0000313" key="3">
    <source>
        <dbReference type="Proteomes" id="UP000249363"/>
    </source>
</evidence>
<keyword evidence="3" id="KW-1185">Reference proteome</keyword>
<protein>
    <recommendedName>
        <fullName evidence="1">Enoyl reductase (ER) domain-containing protein</fullName>
    </recommendedName>
</protein>
<name>A0A364KRD4_TALAM</name>
<gene>
    <name evidence="2" type="ORF">BHQ10_002119</name>
</gene>
<dbReference type="Gene3D" id="3.40.50.720">
    <property type="entry name" value="NAD(P)-binding Rossmann-like Domain"/>
    <property type="match status" value="1"/>
</dbReference>